<proteinExistence type="predicted"/>
<gene>
    <name evidence="1" type="ORF">KQP761_LOCUS15827</name>
    <name evidence="2" type="ORF">MBJ925_LOCUS3240</name>
</gene>
<evidence type="ECO:0000313" key="1">
    <source>
        <dbReference type="EMBL" id="CAF1523247.1"/>
    </source>
</evidence>
<dbReference type="EMBL" id="CAJNOW010007813">
    <property type="protein sequence ID" value="CAF1523247.1"/>
    <property type="molecule type" value="Genomic_DNA"/>
</dbReference>
<accession>A0A816KWH7</accession>
<protein>
    <submittedName>
        <fullName evidence="2">Uncharacterized protein</fullName>
    </submittedName>
</protein>
<dbReference type="Proteomes" id="UP000663834">
    <property type="component" value="Unassembled WGS sequence"/>
</dbReference>
<organism evidence="2 3">
    <name type="scientific">Rotaria magnacalcarata</name>
    <dbReference type="NCBI Taxonomy" id="392030"/>
    <lineage>
        <taxon>Eukaryota</taxon>
        <taxon>Metazoa</taxon>
        <taxon>Spiralia</taxon>
        <taxon>Gnathifera</taxon>
        <taxon>Rotifera</taxon>
        <taxon>Eurotatoria</taxon>
        <taxon>Bdelloidea</taxon>
        <taxon>Philodinida</taxon>
        <taxon>Philodinidae</taxon>
        <taxon>Rotaria</taxon>
    </lineage>
</organism>
<name>A0A816KWH7_9BILA</name>
<sequence length="156" mass="17715">MHVVSIQKRLNTWWPSLVSQASGFISTYSTNWYLMPVYNVTDTDAIVFYGPQYYGECNCATTENCYKKIDDEIPGYVVGCVSIESMLQLTLECHYNLSCLQLLYSRINSEYCEGKQSYTMRNLCSLYSDAENKTGIVSISPTNGESKNIESKNVEL</sequence>
<dbReference type="EMBL" id="CAJNRE010000315">
    <property type="protein sequence ID" value="CAF1925300.1"/>
    <property type="molecule type" value="Genomic_DNA"/>
</dbReference>
<comment type="caution">
    <text evidence="2">The sequence shown here is derived from an EMBL/GenBank/DDBJ whole genome shotgun (WGS) entry which is preliminary data.</text>
</comment>
<dbReference type="AlphaFoldDB" id="A0A816KWH7"/>
<dbReference type="Proteomes" id="UP000663824">
    <property type="component" value="Unassembled WGS sequence"/>
</dbReference>
<reference evidence="2" key="1">
    <citation type="submission" date="2021-02" db="EMBL/GenBank/DDBJ databases">
        <authorList>
            <person name="Nowell W R."/>
        </authorList>
    </citation>
    <scope>NUCLEOTIDE SEQUENCE</scope>
</reference>
<evidence type="ECO:0000313" key="2">
    <source>
        <dbReference type="EMBL" id="CAF1925300.1"/>
    </source>
</evidence>
<dbReference type="OrthoDB" id="10057839at2759"/>
<evidence type="ECO:0000313" key="3">
    <source>
        <dbReference type="Proteomes" id="UP000663824"/>
    </source>
</evidence>